<comment type="function">
    <text evidence="1 12">Required for the export of heme to the periplasm for the biogenesis of c-type cytochromes.</text>
</comment>
<comment type="caution">
    <text evidence="13">The sequence shown here is derived from an EMBL/GenBank/DDBJ whole genome shotgun (WGS) entry which is preliminary data.</text>
</comment>
<protein>
    <recommendedName>
        <fullName evidence="4 12">Heme exporter protein D</fullName>
    </recommendedName>
</protein>
<evidence type="ECO:0000256" key="10">
    <source>
        <dbReference type="ARBA" id="ARBA00022989"/>
    </source>
</evidence>
<gene>
    <name evidence="13" type="ORF">GCM10009092_38460</name>
</gene>
<evidence type="ECO:0000256" key="12">
    <source>
        <dbReference type="RuleBase" id="RU363101"/>
    </source>
</evidence>
<evidence type="ECO:0000256" key="2">
    <source>
        <dbReference type="ARBA" id="ARBA00004377"/>
    </source>
</evidence>
<sequence length="76" mass="8836">MHFESWSAFWAMGGYAFYVWLAFGVSGLALALLVAQSFYARRSLRRYWQAEQARQQRIAASRSRQQQNSKLADEVD</sequence>
<comment type="similarity">
    <text evidence="3 12">Belongs to the CcmD/CycX/HelD family.</text>
</comment>
<comment type="subcellular location">
    <subcellularLocation>
        <location evidence="2 12">Cell inner membrane</location>
        <topology evidence="2 12">Single-pass membrane protein</topology>
    </subcellularLocation>
</comment>
<keyword evidence="11 12" id="KW-0472">Membrane</keyword>
<keyword evidence="10 12" id="KW-1133">Transmembrane helix</keyword>
<keyword evidence="8 12" id="KW-0812">Transmembrane</keyword>
<keyword evidence="5 12" id="KW-0813">Transport</keyword>
<evidence type="ECO:0000256" key="5">
    <source>
        <dbReference type="ARBA" id="ARBA00022448"/>
    </source>
</evidence>
<dbReference type="InterPro" id="IPR007078">
    <property type="entry name" value="Haem_export_protD_CcmD"/>
</dbReference>
<dbReference type="PANTHER" id="PTHR37531:SF1">
    <property type="entry name" value="HEME EXPORTER PROTEIN D"/>
    <property type="match status" value="1"/>
</dbReference>
<evidence type="ECO:0000256" key="7">
    <source>
        <dbReference type="ARBA" id="ARBA00022519"/>
    </source>
</evidence>
<keyword evidence="14" id="KW-1185">Reference proteome</keyword>
<feature type="transmembrane region" description="Helical" evidence="12">
    <location>
        <begin position="15"/>
        <end position="39"/>
    </location>
</feature>
<dbReference type="EMBL" id="BAAAEI010000023">
    <property type="protein sequence ID" value="GAA0370471.1"/>
    <property type="molecule type" value="Genomic_DNA"/>
</dbReference>
<evidence type="ECO:0000256" key="3">
    <source>
        <dbReference type="ARBA" id="ARBA00008741"/>
    </source>
</evidence>
<evidence type="ECO:0000256" key="9">
    <source>
        <dbReference type="ARBA" id="ARBA00022748"/>
    </source>
</evidence>
<evidence type="ECO:0000256" key="6">
    <source>
        <dbReference type="ARBA" id="ARBA00022475"/>
    </source>
</evidence>
<accession>A0ABN0XQS8</accession>
<evidence type="ECO:0000256" key="4">
    <source>
        <dbReference type="ARBA" id="ARBA00016461"/>
    </source>
</evidence>
<evidence type="ECO:0000313" key="14">
    <source>
        <dbReference type="Proteomes" id="UP001501757"/>
    </source>
</evidence>
<dbReference type="NCBIfam" id="TIGR03141">
    <property type="entry name" value="cytochro_ccmD"/>
    <property type="match status" value="1"/>
</dbReference>
<keyword evidence="9 12" id="KW-0201">Cytochrome c-type biogenesis</keyword>
<dbReference type="Proteomes" id="UP001501757">
    <property type="component" value="Unassembled WGS sequence"/>
</dbReference>
<evidence type="ECO:0000313" key="13">
    <source>
        <dbReference type="EMBL" id="GAA0370471.1"/>
    </source>
</evidence>
<dbReference type="PANTHER" id="PTHR37531">
    <property type="entry name" value="HEME EXPORTER PROTEIN D"/>
    <property type="match status" value="1"/>
</dbReference>
<proteinExistence type="inferred from homology"/>
<name>A0ABN0XQS8_9ALTE</name>
<keyword evidence="7 12" id="KW-0997">Cell inner membrane</keyword>
<dbReference type="RefSeq" id="WP_216362535.1">
    <property type="nucleotide sequence ID" value="NZ_BAAAEI010000023.1"/>
</dbReference>
<evidence type="ECO:0000256" key="11">
    <source>
        <dbReference type="ARBA" id="ARBA00023136"/>
    </source>
</evidence>
<evidence type="ECO:0000256" key="8">
    <source>
        <dbReference type="ARBA" id="ARBA00022692"/>
    </source>
</evidence>
<evidence type="ECO:0000256" key="1">
    <source>
        <dbReference type="ARBA" id="ARBA00002442"/>
    </source>
</evidence>
<dbReference type="Pfam" id="PF04995">
    <property type="entry name" value="CcmD"/>
    <property type="match status" value="1"/>
</dbReference>
<keyword evidence="6 12" id="KW-1003">Cell membrane</keyword>
<reference evidence="13 14" key="1">
    <citation type="journal article" date="2019" name="Int. J. Syst. Evol. Microbiol.">
        <title>The Global Catalogue of Microorganisms (GCM) 10K type strain sequencing project: providing services to taxonomists for standard genome sequencing and annotation.</title>
        <authorList>
            <consortium name="The Broad Institute Genomics Platform"/>
            <consortium name="The Broad Institute Genome Sequencing Center for Infectious Disease"/>
            <person name="Wu L."/>
            <person name="Ma J."/>
        </authorList>
    </citation>
    <scope>NUCLEOTIDE SEQUENCE [LARGE SCALE GENOMIC DNA]</scope>
    <source>
        <strain evidence="13 14">JCM 13378</strain>
    </source>
</reference>
<organism evidence="13 14">
    <name type="scientific">Bowmanella denitrificans</name>
    <dbReference type="NCBI Taxonomy" id="366582"/>
    <lineage>
        <taxon>Bacteria</taxon>
        <taxon>Pseudomonadati</taxon>
        <taxon>Pseudomonadota</taxon>
        <taxon>Gammaproteobacteria</taxon>
        <taxon>Alteromonadales</taxon>
        <taxon>Alteromonadaceae</taxon>
        <taxon>Bowmanella</taxon>
    </lineage>
</organism>
<dbReference type="InterPro" id="IPR052075">
    <property type="entry name" value="Heme_exporter_D"/>
</dbReference>